<dbReference type="InterPro" id="IPR011495">
    <property type="entry name" value="Sig_transdc_His_kin_sub2_dim/P"/>
</dbReference>
<dbReference type="PANTHER" id="PTHR41523:SF8">
    <property type="entry name" value="ETHYLENE RESPONSE SENSOR PROTEIN"/>
    <property type="match status" value="1"/>
</dbReference>
<keyword evidence="5" id="KW-0547">Nucleotide-binding</keyword>
<dbReference type="EC" id="2.7.13.3" evidence="2"/>
<evidence type="ECO:0000313" key="12">
    <source>
        <dbReference type="EMBL" id="MFD2552637.1"/>
    </source>
</evidence>
<evidence type="ECO:0000256" key="6">
    <source>
        <dbReference type="ARBA" id="ARBA00022777"/>
    </source>
</evidence>
<comment type="caution">
    <text evidence="12">The sequence shown here is derived from an EMBL/GenBank/DDBJ whole genome shotgun (WGS) entry which is preliminary data.</text>
</comment>
<comment type="catalytic activity">
    <reaction evidence="1">
        <text>ATP + protein L-histidine = ADP + protein N-phospho-L-histidine.</text>
        <dbReference type="EC" id="2.7.13.3"/>
    </reaction>
</comment>
<dbReference type="InterPro" id="IPR036890">
    <property type="entry name" value="HATPase_C_sf"/>
</dbReference>
<protein>
    <recommendedName>
        <fullName evidence="2">histidine kinase</fullName>
        <ecNumber evidence="2">2.7.13.3</ecNumber>
    </recommendedName>
</protein>
<keyword evidence="7" id="KW-0067">ATP-binding</keyword>
<dbReference type="PANTHER" id="PTHR41523">
    <property type="entry name" value="TWO-COMPONENT SYSTEM SENSOR PROTEIN"/>
    <property type="match status" value="1"/>
</dbReference>
<feature type="chain" id="PRO_5046676453" description="histidine kinase" evidence="10">
    <location>
        <begin position="19"/>
        <end position="571"/>
    </location>
</feature>
<feature type="transmembrane region" description="Helical" evidence="9">
    <location>
        <begin position="338"/>
        <end position="359"/>
    </location>
</feature>
<dbReference type="RefSeq" id="WP_376895025.1">
    <property type="nucleotide sequence ID" value="NZ_JBHULS010000007.1"/>
</dbReference>
<keyword evidence="9" id="KW-1133">Transmembrane helix</keyword>
<keyword evidence="6 12" id="KW-0418">Kinase</keyword>
<reference evidence="13" key="1">
    <citation type="journal article" date="2019" name="Int. J. Syst. Evol. Microbiol.">
        <title>The Global Catalogue of Microorganisms (GCM) 10K type strain sequencing project: providing services to taxonomists for standard genome sequencing and annotation.</title>
        <authorList>
            <consortium name="The Broad Institute Genomics Platform"/>
            <consortium name="The Broad Institute Genome Sequencing Center for Infectious Disease"/>
            <person name="Wu L."/>
            <person name="Ma J."/>
        </authorList>
    </citation>
    <scope>NUCLEOTIDE SEQUENCE [LARGE SCALE GENOMIC DNA]</scope>
    <source>
        <strain evidence="13">KCTC 42587</strain>
    </source>
</reference>
<dbReference type="Pfam" id="PF07568">
    <property type="entry name" value="HisKA_2"/>
    <property type="match status" value="1"/>
</dbReference>
<evidence type="ECO:0000256" key="4">
    <source>
        <dbReference type="ARBA" id="ARBA00022679"/>
    </source>
</evidence>
<keyword evidence="4 12" id="KW-0808">Transferase</keyword>
<dbReference type="SUPFAM" id="SSF48452">
    <property type="entry name" value="TPR-like"/>
    <property type="match status" value="1"/>
</dbReference>
<dbReference type="SUPFAM" id="SSF55874">
    <property type="entry name" value="ATPase domain of HSP90 chaperone/DNA topoisomerase II/histidine kinase"/>
    <property type="match status" value="1"/>
</dbReference>
<dbReference type="Proteomes" id="UP001597472">
    <property type="component" value="Unassembled WGS sequence"/>
</dbReference>
<dbReference type="PROSITE" id="PS50005">
    <property type="entry name" value="TPR"/>
    <property type="match status" value="1"/>
</dbReference>
<sequence>MKFYFTLLLSFTSLVLSAQNNAILHHGTRLIYENKLDDAISYFNAQLAKSTQEKVEIGLLFGLADVYKLQLNYSKTYNYLQQAKAKIDLVNASDLEFLYHVKMMEFYRKRGLYADAIKNQQEAQRILHNTHIPDAYKAAYYGRRAAIFSQHFGQLDSVLVYANKALDLAKRANDLDTIFYASLEIANVYYRQNNLQEALIYFKQLLDFAQSNKLIQHQADVYINYTNALIKNKDLDEALQISLEALAFTTKHHLAYNSIIISTNIFETYQKLNNYKKAYEYLLLRSKLKEKYDFQEYDRFVLELEERHKLKEKENQIRINQLEIAQKNKALASSRTNFYIGMGMFLLAIFVICLTIYFLKKAKKSNKKLHKLSTENAFLLSEANHRINNNLQLVVILITDQLKKASTQNKFQLQSILTKVDAISMLHKHLYKHEDKKRVDACTYLNDVNSSFHEVFKEQKITMIFHADAVKIPIDFAMYFGLLFTELAINSVKHAFTNQTNKRILFELRYKEATLHFNYQDNGQNAINAAIAPKLIDKICRQLQIVYIIDTATGFMFSFKKNYKNEGVFTN</sequence>
<evidence type="ECO:0000256" key="2">
    <source>
        <dbReference type="ARBA" id="ARBA00012438"/>
    </source>
</evidence>
<organism evidence="12 13">
    <name type="scientific">Bizionia sediminis</name>
    <dbReference type="NCBI Taxonomy" id="1737064"/>
    <lineage>
        <taxon>Bacteria</taxon>
        <taxon>Pseudomonadati</taxon>
        <taxon>Bacteroidota</taxon>
        <taxon>Flavobacteriia</taxon>
        <taxon>Flavobacteriales</taxon>
        <taxon>Flavobacteriaceae</taxon>
        <taxon>Bizionia</taxon>
    </lineage>
</organism>
<dbReference type="InterPro" id="IPR019734">
    <property type="entry name" value="TPR_rpt"/>
</dbReference>
<name>A0ABW5KUI0_9FLAO</name>
<evidence type="ECO:0000256" key="10">
    <source>
        <dbReference type="SAM" id="SignalP"/>
    </source>
</evidence>
<keyword evidence="8" id="KW-0802">TPR repeat</keyword>
<dbReference type="Gene3D" id="3.30.565.10">
    <property type="entry name" value="Histidine kinase-like ATPase, C-terminal domain"/>
    <property type="match status" value="1"/>
</dbReference>
<keyword evidence="13" id="KW-1185">Reference proteome</keyword>
<dbReference type="Gene3D" id="1.25.40.10">
    <property type="entry name" value="Tetratricopeptide repeat domain"/>
    <property type="match status" value="1"/>
</dbReference>
<feature type="domain" description="Signal transduction histidine kinase subgroup 2 dimerisation and phosphoacceptor" evidence="11">
    <location>
        <begin position="382"/>
        <end position="452"/>
    </location>
</feature>
<dbReference type="EMBL" id="JBHULS010000007">
    <property type="protein sequence ID" value="MFD2552637.1"/>
    <property type="molecule type" value="Genomic_DNA"/>
</dbReference>
<evidence type="ECO:0000256" key="3">
    <source>
        <dbReference type="ARBA" id="ARBA00022553"/>
    </source>
</evidence>
<evidence type="ECO:0000259" key="11">
    <source>
        <dbReference type="Pfam" id="PF07568"/>
    </source>
</evidence>
<evidence type="ECO:0000256" key="5">
    <source>
        <dbReference type="ARBA" id="ARBA00022741"/>
    </source>
</evidence>
<evidence type="ECO:0000256" key="7">
    <source>
        <dbReference type="ARBA" id="ARBA00022840"/>
    </source>
</evidence>
<dbReference type="SMART" id="SM00028">
    <property type="entry name" value="TPR"/>
    <property type="match status" value="4"/>
</dbReference>
<keyword evidence="10" id="KW-0732">Signal</keyword>
<dbReference type="GO" id="GO:0004673">
    <property type="term" value="F:protein histidine kinase activity"/>
    <property type="evidence" value="ECO:0007669"/>
    <property type="project" value="UniProtKB-EC"/>
</dbReference>
<evidence type="ECO:0000256" key="1">
    <source>
        <dbReference type="ARBA" id="ARBA00000085"/>
    </source>
</evidence>
<evidence type="ECO:0000313" key="13">
    <source>
        <dbReference type="Proteomes" id="UP001597472"/>
    </source>
</evidence>
<feature type="repeat" description="TPR" evidence="8">
    <location>
        <begin position="179"/>
        <end position="212"/>
    </location>
</feature>
<keyword evidence="3" id="KW-0597">Phosphoprotein</keyword>
<gene>
    <name evidence="12" type="ORF">ACFSQP_12520</name>
</gene>
<evidence type="ECO:0000256" key="8">
    <source>
        <dbReference type="PROSITE-ProRule" id="PRU00339"/>
    </source>
</evidence>
<evidence type="ECO:0000256" key="9">
    <source>
        <dbReference type="SAM" id="Phobius"/>
    </source>
</evidence>
<proteinExistence type="predicted"/>
<dbReference type="InterPro" id="IPR011990">
    <property type="entry name" value="TPR-like_helical_dom_sf"/>
</dbReference>
<keyword evidence="9" id="KW-0812">Transmembrane</keyword>
<accession>A0ABW5KUI0</accession>
<keyword evidence="9" id="KW-0472">Membrane</keyword>
<feature type="signal peptide" evidence="10">
    <location>
        <begin position="1"/>
        <end position="18"/>
    </location>
</feature>